<evidence type="ECO:0000313" key="1">
    <source>
        <dbReference type="EMBL" id="OQX16189.1"/>
    </source>
</evidence>
<proteinExistence type="predicted"/>
<dbReference type="Proteomes" id="UP000192491">
    <property type="component" value="Unassembled WGS sequence"/>
</dbReference>
<dbReference type="AlphaFoldDB" id="A0A1Y1QXK2"/>
<accession>A0A1Y1QXK2</accession>
<dbReference type="EMBL" id="MTEJ01000007">
    <property type="protein sequence ID" value="OQX16189.1"/>
    <property type="molecule type" value="Genomic_DNA"/>
</dbReference>
<reference evidence="1 2" key="1">
    <citation type="submission" date="2017-01" db="EMBL/GenBank/DDBJ databases">
        <title>Novel large sulfur bacteria in the metagenomes of groundwater-fed chemosynthetic microbial mats in the Lake Huron basin.</title>
        <authorList>
            <person name="Sharrar A.M."/>
            <person name="Flood B.E."/>
            <person name="Bailey J.V."/>
            <person name="Jones D.S."/>
            <person name="Biddanda B."/>
            <person name="Ruberg S.A."/>
            <person name="Marcus D.N."/>
            <person name="Dick G.J."/>
        </authorList>
    </citation>
    <scope>NUCLEOTIDE SEQUENCE [LARGE SCALE GENOMIC DNA]</scope>
    <source>
        <strain evidence="1">A8</strain>
    </source>
</reference>
<evidence type="ECO:0000313" key="2">
    <source>
        <dbReference type="Proteomes" id="UP000192491"/>
    </source>
</evidence>
<protein>
    <submittedName>
        <fullName evidence="1">Uncharacterized protein</fullName>
    </submittedName>
</protein>
<organism evidence="1 2">
    <name type="scientific">Thiothrix lacustris</name>
    <dbReference type="NCBI Taxonomy" id="525917"/>
    <lineage>
        <taxon>Bacteria</taxon>
        <taxon>Pseudomonadati</taxon>
        <taxon>Pseudomonadota</taxon>
        <taxon>Gammaproteobacteria</taxon>
        <taxon>Thiotrichales</taxon>
        <taxon>Thiotrichaceae</taxon>
        <taxon>Thiothrix</taxon>
    </lineage>
</organism>
<comment type="caution">
    <text evidence="1">The sequence shown here is derived from an EMBL/GenBank/DDBJ whole genome shotgun (WGS) entry which is preliminary data.</text>
</comment>
<gene>
    <name evidence="1" type="ORF">BWK73_04815</name>
</gene>
<name>A0A1Y1QXK2_9GAMM</name>
<sequence length="213" mass="24043">MSSLEINVDTRNFTRLQATLAAFGDDDLDKLLRKAVNNTASWAKRKIDDSIAKQIGISPEQLNSRFKAQKSDFDRHFVRSSWLWYGGFDIFGTRLIQELGMPANFTPGQVQVGKFIWRRGFISGGDVGQWGADTGNLEGKLMQRVNDSASGYLPDRAREKWRNDFERGRLPIKRTRVEFGDMVIESINSISPAIPGKLETELEKAIAIFIENG</sequence>